<dbReference type="OrthoDB" id="6256369at2759"/>
<keyword evidence="1" id="KW-0175">Coiled coil</keyword>
<protein>
    <submittedName>
        <fullName evidence="4">Dzip-like_N domain-containing protein</fullName>
    </submittedName>
</protein>
<feature type="coiled-coil region" evidence="1">
    <location>
        <begin position="110"/>
        <end position="169"/>
    </location>
</feature>
<evidence type="ECO:0000256" key="1">
    <source>
        <dbReference type="SAM" id="Coils"/>
    </source>
</evidence>
<reference evidence="2" key="2">
    <citation type="submission" date="2014-06" db="EMBL/GenBank/DDBJ databases">
        <authorList>
            <person name="Aslett M."/>
        </authorList>
    </citation>
    <scope>NUCLEOTIDE SEQUENCE</scope>
</reference>
<reference evidence="4" key="3">
    <citation type="submission" date="2020-10" db="UniProtKB">
        <authorList>
            <consortium name="WormBaseParasite"/>
        </authorList>
    </citation>
    <scope>IDENTIFICATION</scope>
</reference>
<name>A0A068WH34_ECHGR</name>
<gene>
    <name evidence="2" type="ORF">EgrG_000970600</name>
</gene>
<reference evidence="2 3" key="1">
    <citation type="journal article" date="2013" name="Nature">
        <title>The genomes of four tapeworm species reveal adaptations to parasitism.</title>
        <authorList>
            <person name="Tsai I.J."/>
            <person name="Zarowiecki M."/>
            <person name="Holroyd N."/>
            <person name="Garciarrubio A."/>
            <person name="Sanchez-Flores A."/>
            <person name="Brooks K.L."/>
            <person name="Tracey A."/>
            <person name="Bobes R.J."/>
            <person name="Fragoso G."/>
            <person name="Sciutto E."/>
            <person name="Aslett M."/>
            <person name="Beasley H."/>
            <person name="Bennett H.M."/>
            <person name="Cai J."/>
            <person name="Camicia F."/>
            <person name="Clark R."/>
            <person name="Cucher M."/>
            <person name="De Silva N."/>
            <person name="Day T.A."/>
            <person name="Deplazes P."/>
            <person name="Estrada K."/>
            <person name="Fernandez C."/>
            <person name="Holland P.W."/>
            <person name="Hou J."/>
            <person name="Hu S."/>
            <person name="Huckvale T."/>
            <person name="Hung S.S."/>
            <person name="Kamenetzky L."/>
            <person name="Keane J.A."/>
            <person name="Kiss F."/>
            <person name="Koziol U."/>
            <person name="Lambert O."/>
            <person name="Liu K."/>
            <person name="Luo X."/>
            <person name="Luo Y."/>
            <person name="Macchiaroli N."/>
            <person name="Nichol S."/>
            <person name="Paps J."/>
            <person name="Parkinson J."/>
            <person name="Pouchkina-Stantcheva N."/>
            <person name="Riddiford N."/>
            <person name="Rosenzvit M."/>
            <person name="Salinas G."/>
            <person name="Wasmuth J.D."/>
            <person name="Zamanian M."/>
            <person name="Zheng Y."/>
            <person name="Cai X."/>
            <person name="Soberon X."/>
            <person name="Olson P.D."/>
            <person name="Laclette J.P."/>
            <person name="Brehm K."/>
            <person name="Berriman M."/>
            <person name="Garciarrubio A."/>
            <person name="Bobes R.J."/>
            <person name="Fragoso G."/>
            <person name="Sanchez-Flores A."/>
            <person name="Estrada K."/>
            <person name="Cevallos M.A."/>
            <person name="Morett E."/>
            <person name="Gonzalez V."/>
            <person name="Portillo T."/>
            <person name="Ochoa-Leyva A."/>
            <person name="Jose M.V."/>
            <person name="Sciutto E."/>
            <person name="Landa A."/>
            <person name="Jimenez L."/>
            <person name="Valdes V."/>
            <person name="Carrero J.C."/>
            <person name="Larralde C."/>
            <person name="Morales-Montor J."/>
            <person name="Limon-Lason J."/>
            <person name="Soberon X."/>
            <person name="Laclette J.P."/>
        </authorList>
    </citation>
    <scope>NUCLEOTIDE SEQUENCE [LARGE SCALE GENOMIC DNA]</scope>
</reference>
<dbReference type="WBParaSite" id="EgrG_000970600">
    <property type="protein sequence ID" value="EgrG_000970600"/>
    <property type="gene ID" value="EgrG_000970600"/>
</dbReference>
<proteinExistence type="predicted"/>
<evidence type="ECO:0000313" key="3">
    <source>
        <dbReference type="Proteomes" id="UP000492820"/>
    </source>
</evidence>
<dbReference type="PANTHER" id="PTHR23347">
    <property type="entry name" value="COLORECTAL MUTANT CANCER PROTEIN MCC PROTEIN -RELATED"/>
    <property type="match status" value="1"/>
</dbReference>
<dbReference type="InterPro" id="IPR040171">
    <property type="entry name" value="USBP1-like"/>
</dbReference>
<sequence length="356" mass="40702">MFRDSLSLNELRKAYPELYQFICQTDPTFGAADLEEAKEEVSRSKLGKGLKDQDFDHGFDVSQLLKESNSVTSLLTIRKAMSSIFECLNTVHVQKTLKLRLEIRDLCSRLQSLQTSRETDQREIYRLQRENDRCRRELAQQASRYEDRITELHGVLEELKRKASEMQNSNSTNNATVDVNDLVEVSDSDGETDAPDAEAACTLSEFSAPESVLHPSIGLEDRSKPLLQKRAPARGGLIDQSVCMKGPCNCASVIVCDRLIIIQPDAHANTSRCEFFTGLLVLFPSSFFILCLFENPHHHLHLHYHYYYFPTSTTCLFSQPCSWRFIAYCYSRCKMQSTNRERICLLTLSFVTILQK</sequence>
<accession>A0A068WH34</accession>
<dbReference type="EMBL" id="LK028577">
    <property type="protein sequence ID" value="CDS16988.1"/>
    <property type="molecule type" value="Genomic_DNA"/>
</dbReference>
<organism evidence="2">
    <name type="scientific">Echinococcus granulosus</name>
    <name type="common">Hydatid tapeworm</name>
    <dbReference type="NCBI Taxonomy" id="6210"/>
    <lineage>
        <taxon>Eukaryota</taxon>
        <taxon>Metazoa</taxon>
        <taxon>Spiralia</taxon>
        <taxon>Lophotrochozoa</taxon>
        <taxon>Platyhelminthes</taxon>
        <taxon>Cestoda</taxon>
        <taxon>Eucestoda</taxon>
        <taxon>Cyclophyllidea</taxon>
        <taxon>Taeniidae</taxon>
        <taxon>Echinococcus</taxon>
        <taxon>Echinococcus granulosus group</taxon>
    </lineage>
</organism>
<dbReference type="PANTHER" id="PTHR23347:SF6">
    <property type="entry name" value="FI17904P1"/>
    <property type="match status" value="1"/>
</dbReference>
<dbReference type="Proteomes" id="UP000492820">
    <property type="component" value="Unassembled WGS sequence"/>
</dbReference>
<evidence type="ECO:0000313" key="2">
    <source>
        <dbReference type="EMBL" id="CDS16988.1"/>
    </source>
</evidence>
<evidence type="ECO:0000313" key="4">
    <source>
        <dbReference type="WBParaSite" id="EgrG_000970600"/>
    </source>
</evidence>
<dbReference type="AlphaFoldDB" id="A0A068WH34"/>